<sequence>MNSNERYLNKIKKLLNKARNNSSAAEAATALRMAQKLMQEHGLSESDVAMSEVMECEAHKTPSNAAKPPRYMLSLIHVISKAFGVRHYLSWHGITKVRRSVVFYGLEERPQIACYAFEVLSRQLSKGRKAYRDSLHKNTKPNKRTDLADTWSEAWVSGVWQAITEFATTEHEDKQMDRFLVRLKEKHNIIDVSVRESHQHKQSDQAANDGYRAGKKVRLAQGVGGDGYQPANIGFNNGVENHA</sequence>
<reference evidence="3 4" key="1">
    <citation type="submission" date="2016-03" db="EMBL/GenBank/DDBJ databases">
        <title>Genome sequence of Providencia stuartii strain, isolated from the salivary glands of larval Lucilia sericata.</title>
        <authorList>
            <person name="Yuan Y."/>
            <person name="Zhang Y."/>
            <person name="Fu S."/>
            <person name="Crippen T.L."/>
            <person name="Visi D."/>
            <person name="Benbow M.E."/>
            <person name="Allen M."/>
            <person name="Tomberlin J.K."/>
            <person name="Sze S.-H."/>
            <person name="Tarone A.M."/>
        </authorList>
    </citation>
    <scope>NUCLEOTIDE SEQUENCE [LARGE SCALE GENOMIC DNA]</scope>
    <source>
        <strain evidence="3 4">Crippen</strain>
    </source>
</reference>
<feature type="domain" description="DUF2786" evidence="1">
    <location>
        <begin position="6"/>
        <end position="45"/>
    </location>
</feature>
<organism evidence="3 4">
    <name type="scientific">Providencia stuartii</name>
    <dbReference type="NCBI Taxonomy" id="588"/>
    <lineage>
        <taxon>Bacteria</taxon>
        <taxon>Pseudomonadati</taxon>
        <taxon>Pseudomonadota</taxon>
        <taxon>Gammaproteobacteria</taxon>
        <taxon>Enterobacterales</taxon>
        <taxon>Morganellaceae</taxon>
        <taxon>Providencia</taxon>
    </lineage>
</organism>
<dbReference type="EMBL" id="LVIE01000001">
    <property type="protein sequence ID" value="OHT25843.1"/>
    <property type="molecule type" value="Genomic_DNA"/>
</dbReference>
<evidence type="ECO:0000313" key="4">
    <source>
        <dbReference type="Proteomes" id="UP000179588"/>
    </source>
</evidence>
<evidence type="ECO:0000313" key="3">
    <source>
        <dbReference type="EMBL" id="OHT25843.1"/>
    </source>
</evidence>
<dbReference type="AlphaFoldDB" id="A0A1S1HX15"/>
<evidence type="ECO:0000259" key="2">
    <source>
        <dbReference type="Pfam" id="PF23771"/>
    </source>
</evidence>
<accession>A0A1S1HX15</accession>
<proteinExistence type="predicted"/>
<dbReference type="PIRSF" id="PIRSF028111">
    <property type="entry name" value="UCP028111"/>
    <property type="match status" value="1"/>
</dbReference>
<dbReference type="InterPro" id="IPR016868">
    <property type="entry name" value="Phage_B3_Orf5"/>
</dbReference>
<gene>
    <name evidence="3" type="ORF">A3Q29_00310</name>
</gene>
<protein>
    <submittedName>
        <fullName evidence="3">Uncharacterized protein</fullName>
    </submittedName>
</protein>
<evidence type="ECO:0000259" key="1">
    <source>
        <dbReference type="Pfam" id="PF10979"/>
    </source>
</evidence>
<dbReference type="Proteomes" id="UP000179588">
    <property type="component" value="Unassembled WGS sequence"/>
</dbReference>
<dbReference type="InterPro" id="IPR024498">
    <property type="entry name" value="DUF2786"/>
</dbReference>
<feature type="domain" description="DUF7168" evidence="2">
    <location>
        <begin position="56"/>
        <end position="185"/>
    </location>
</feature>
<name>A0A1S1HX15_PROST</name>
<dbReference type="Pfam" id="PF23771">
    <property type="entry name" value="DUF7168"/>
    <property type="match status" value="1"/>
</dbReference>
<comment type="caution">
    <text evidence="3">The sequence shown here is derived from an EMBL/GenBank/DDBJ whole genome shotgun (WGS) entry which is preliminary data.</text>
</comment>
<keyword evidence="4" id="KW-1185">Reference proteome</keyword>
<dbReference type="Pfam" id="PF10979">
    <property type="entry name" value="DUF2786"/>
    <property type="match status" value="1"/>
</dbReference>
<dbReference type="InterPro" id="IPR055592">
    <property type="entry name" value="DUF7168"/>
</dbReference>